<evidence type="ECO:0000313" key="9">
    <source>
        <dbReference type="EMBL" id="RNM11007.1"/>
    </source>
</evidence>
<evidence type="ECO:0000256" key="2">
    <source>
        <dbReference type="ARBA" id="ARBA00022692"/>
    </source>
</evidence>
<evidence type="ECO:0000256" key="3">
    <source>
        <dbReference type="ARBA" id="ARBA00022989"/>
    </source>
</evidence>
<keyword evidence="4 7" id="KW-0472">Membrane</keyword>
<comment type="function">
    <text evidence="7">Functions as a peptidoglycan terminase that cleaves nascent peptidoglycan strands endolytically to terminate their elongation.</text>
</comment>
<organism evidence="9 10">
    <name type="scientific">Nocardioides pocheonensis</name>
    <dbReference type="NCBI Taxonomy" id="661485"/>
    <lineage>
        <taxon>Bacteria</taxon>
        <taxon>Bacillati</taxon>
        <taxon>Actinomycetota</taxon>
        <taxon>Actinomycetes</taxon>
        <taxon>Propionibacteriales</taxon>
        <taxon>Nocardioidaceae</taxon>
        <taxon>Nocardioides</taxon>
    </lineage>
</organism>
<dbReference type="EMBL" id="RJSF01000049">
    <property type="protein sequence ID" value="RNM11007.1"/>
    <property type="molecule type" value="Genomic_DNA"/>
</dbReference>
<dbReference type="RefSeq" id="WP_123225244.1">
    <property type="nucleotide sequence ID" value="NZ_RJSF01000049.1"/>
</dbReference>
<dbReference type="PANTHER" id="PTHR30518:SF2">
    <property type="entry name" value="ENDOLYTIC MUREIN TRANSGLYCOSYLASE"/>
    <property type="match status" value="1"/>
</dbReference>
<keyword evidence="10" id="KW-1185">Reference proteome</keyword>
<feature type="transmembrane region" description="Helical" evidence="7">
    <location>
        <begin position="50"/>
        <end position="71"/>
    </location>
</feature>
<feature type="region of interest" description="Disordered" evidence="8">
    <location>
        <begin position="1"/>
        <end position="42"/>
    </location>
</feature>
<dbReference type="InterPro" id="IPR003770">
    <property type="entry name" value="MLTG-like"/>
</dbReference>
<evidence type="ECO:0000256" key="6">
    <source>
        <dbReference type="ARBA" id="ARBA00023316"/>
    </source>
</evidence>
<keyword evidence="2 7" id="KW-0812">Transmembrane</keyword>
<evidence type="ECO:0000256" key="5">
    <source>
        <dbReference type="ARBA" id="ARBA00023239"/>
    </source>
</evidence>
<name>A0A3N0GEV4_9ACTN</name>
<dbReference type="CDD" id="cd08010">
    <property type="entry name" value="MltG_like"/>
    <property type="match status" value="1"/>
</dbReference>
<dbReference type="PANTHER" id="PTHR30518">
    <property type="entry name" value="ENDOLYTIC MUREIN TRANSGLYCOSYLASE"/>
    <property type="match status" value="1"/>
</dbReference>
<gene>
    <name evidence="7 9" type="primary">mltG</name>
    <name evidence="9" type="ORF">EFL26_22855</name>
</gene>
<dbReference type="HAMAP" id="MF_02065">
    <property type="entry name" value="MltG"/>
    <property type="match status" value="1"/>
</dbReference>
<dbReference type="NCBIfam" id="TIGR00247">
    <property type="entry name" value="endolytic transglycosylase MltG"/>
    <property type="match status" value="1"/>
</dbReference>
<keyword evidence="1 7" id="KW-1003">Cell membrane</keyword>
<proteinExistence type="inferred from homology"/>
<dbReference type="GO" id="GO:0008932">
    <property type="term" value="F:lytic endotransglycosylase activity"/>
    <property type="evidence" value="ECO:0007669"/>
    <property type="project" value="UniProtKB-UniRule"/>
</dbReference>
<evidence type="ECO:0000256" key="4">
    <source>
        <dbReference type="ARBA" id="ARBA00023136"/>
    </source>
</evidence>
<dbReference type="Proteomes" id="UP000279994">
    <property type="component" value="Unassembled WGS sequence"/>
</dbReference>
<dbReference type="AlphaFoldDB" id="A0A3N0GEV4"/>
<comment type="catalytic activity">
    <reaction evidence="7">
        <text>a peptidoglycan chain = a peptidoglycan chain with N-acetyl-1,6-anhydromuramyl-[peptide] at the reducing end + a peptidoglycan chain with N-acetylglucosamine at the non-reducing end.</text>
        <dbReference type="EC" id="4.2.2.29"/>
    </reaction>
</comment>
<dbReference type="EC" id="4.2.2.29" evidence="7"/>
<dbReference type="OrthoDB" id="9814591at2"/>
<dbReference type="Pfam" id="PF02618">
    <property type="entry name" value="YceG"/>
    <property type="match status" value="1"/>
</dbReference>
<comment type="caution">
    <text evidence="9">The sequence shown here is derived from an EMBL/GenBank/DDBJ whole genome shotgun (WGS) entry which is preliminary data.</text>
</comment>
<protein>
    <recommendedName>
        <fullName evidence="7">Endolytic murein transglycosylase</fullName>
        <ecNumber evidence="7">4.2.2.29</ecNumber>
    </recommendedName>
    <alternativeName>
        <fullName evidence="7">Peptidoglycan lytic transglycosylase</fullName>
    </alternativeName>
    <alternativeName>
        <fullName evidence="7">Peptidoglycan polymerization terminase</fullName>
    </alternativeName>
</protein>
<dbReference type="GO" id="GO:0071555">
    <property type="term" value="P:cell wall organization"/>
    <property type="evidence" value="ECO:0007669"/>
    <property type="project" value="UniProtKB-KW"/>
</dbReference>
<keyword evidence="6 7" id="KW-0961">Cell wall biogenesis/degradation</keyword>
<dbReference type="GO" id="GO:0009252">
    <property type="term" value="P:peptidoglycan biosynthetic process"/>
    <property type="evidence" value="ECO:0007669"/>
    <property type="project" value="UniProtKB-UniRule"/>
</dbReference>
<dbReference type="GO" id="GO:0005886">
    <property type="term" value="C:plasma membrane"/>
    <property type="evidence" value="ECO:0007669"/>
    <property type="project" value="UniProtKB-SubCell"/>
</dbReference>
<evidence type="ECO:0000313" key="10">
    <source>
        <dbReference type="Proteomes" id="UP000279994"/>
    </source>
</evidence>
<sequence length="396" mass="42531">MSNLGIGFEPEEHEPSTTPVEDHPRPSRAASRSRGRRAERRRGGRMHSCLPVLVILVVVAVGAWFGGGWAVDKVRQVMGENPDYAGPGSGAVSFEVHQGDTAVLIGRNLKAAGVVKSVGAFTDAARTDSRSRGIQVGFYQLKKQMKAADALAVLVNPKNLVQARVTIPEGYRIKDITKAIVDKTDITAVQVQTALKDTKALGLPPEAKGNPEGYLFPATYSVVPGETAAQLLGQMVAKTVAVEKQLDIAAKAQALGLTPEQILTVASILEYEGSRDQDYPKIARAIYNRLDKGMALQSDATVAYANNLSGTVWTTQAQRDNPSPYNTYVHTGLPPGPIGSPGEKTIEAALNPADGPWLYWLVVNLKTGETKFNTTLEGHNQDKALLDKYCQTSDAC</sequence>
<feature type="site" description="Important for catalytic activity" evidence="7">
    <location>
        <position position="272"/>
    </location>
</feature>
<comment type="similarity">
    <text evidence="7">Belongs to the transglycosylase MltG family.</text>
</comment>
<evidence type="ECO:0000256" key="8">
    <source>
        <dbReference type="SAM" id="MobiDB-lite"/>
    </source>
</evidence>
<feature type="compositionally biased region" description="Basic residues" evidence="8">
    <location>
        <begin position="31"/>
        <end position="42"/>
    </location>
</feature>
<evidence type="ECO:0000256" key="1">
    <source>
        <dbReference type="ARBA" id="ARBA00022475"/>
    </source>
</evidence>
<reference evidence="9 10" key="1">
    <citation type="submission" date="2018-11" db="EMBL/GenBank/DDBJ databases">
        <authorList>
            <person name="Li F."/>
        </authorList>
    </citation>
    <scope>NUCLEOTIDE SEQUENCE [LARGE SCALE GENOMIC DNA]</scope>
    <source>
        <strain evidence="9 10">Gsoil 818</strain>
    </source>
</reference>
<keyword evidence="3 7" id="KW-1133">Transmembrane helix</keyword>
<evidence type="ECO:0000256" key="7">
    <source>
        <dbReference type="HAMAP-Rule" id="MF_02065"/>
    </source>
</evidence>
<keyword evidence="5 7" id="KW-0456">Lyase</keyword>
<comment type="subcellular location">
    <subcellularLocation>
        <location evidence="7">Cell membrane</location>
        <topology evidence="7">Single-pass membrane protein</topology>
    </subcellularLocation>
</comment>
<dbReference type="Gene3D" id="3.30.1490.480">
    <property type="entry name" value="Endolytic murein transglycosylase"/>
    <property type="match status" value="1"/>
</dbReference>
<accession>A0A3N0GEV4</accession>